<reference evidence="1" key="2">
    <citation type="journal article" date="2015" name="Data Brief">
        <title>Shoot transcriptome of the giant reed, Arundo donax.</title>
        <authorList>
            <person name="Barrero R.A."/>
            <person name="Guerrero F.D."/>
            <person name="Moolhuijzen P."/>
            <person name="Goolsby J.A."/>
            <person name="Tidwell J."/>
            <person name="Bellgard S.E."/>
            <person name="Bellgard M.I."/>
        </authorList>
    </citation>
    <scope>NUCLEOTIDE SEQUENCE</scope>
    <source>
        <tissue evidence="1">Shoot tissue taken approximately 20 cm above the soil surface</tissue>
    </source>
</reference>
<sequence>MLINVRDIDGPPHTILPITLPGSAAHPPPSQVEAIPSPAIHRMAATVAGSVAAGVLAPAAAAAAAPHLQVSSAGA</sequence>
<name>A0A0A9G4Y1_ARUDO</name>
<proteinExistence type="predicted"/>
<reference evidence="1" key="1">
    <citation type="submission" date="2014-09" db="EMBL/GenBank/DDBJ databases">
        <authorList>
            <person name="Magalhaes I.L.F."/>
            <person name="Oliveira U."/>
            <person name="Santos F.R."/>
            <person name="Vidigal T.H.D.A."/>
            <person name="Brescovit A.D."/>
            <person name="Santos A.J."/>
        </authorList>
    </citation>
    <scope>NUCLEOTIDE SEQUENCE</scope>
    <source>
        <tissue evidence="1">Shoot tissue taken approximately 20 cm above the soil surface</tissue>
    </source>
</reference>
<organism evidence="1">
    <name type="scientific">Arundo donax</name>
    <name type="common">Giant reed</name>
    <name type="synonym">Donax arundinaceus</name>
    <dbReference type="NCBI Taxonomy" id="35708"/>
    <lineage>
        <taxon>Eukaryota</taxon>
        <taxon>Viridiplantae</taxon>
        <taxon>Streptophyta</taxon>
        <taxon>Embryophyta</taxon>
        <taxon>Tracheophyta</taxon>
        <taxon>Spermatophyta</taxon>
        <taxon>Magnoliopsida</taxon>
        <taxon>Liliopsida</taxon>
        <taxon>Poales</taxon>
        <taxon>Poaceae</taxon>
        <taxon>PACMAD clade</taxon>
        <taxon>Arundinoideae</taxon>
        <taxon>Arundineae</taxon>
        <taxon>Arundo</taxon>
    </lineage>
</organism>
<dbReference type="EMBL" id="GBRH01179357">
    <property type="protein sequence ID" value="JAE18539.1"/>
    <property type="molecule type" value="Transcribed_RNA"/>
</dbReference>
<protein>
    <submittedName>
        <fullName evidence="1">Uncharacterized protein</fullName>
    </submittedName>
</protein>
<evidence type="ECO:0000313" key="1">
    <source>
        <dbReference type="EMBL" id="JAE18539.1"/>
    </source>
</evidence>
<accession>A0A0A9G4Y1</accession>
<dbReference type="AlphaFoldDB" id="A0A0A9G4Y1"/>